<keyword evidence="3" id="KW-1185">Reference proteome</keyword>
<dbReference type="InterPro" id="IPR008407">
    <property type="entry name" value="Brnchd-chn_aa_trnsp_AzlD"/>
</dbReference>
<organism evidence="2 3">
    <name type="scientific">Plantimonas leprariae</name>
    <dbReference type="NCBI Taxonomy" id="2615207"/>
    <lineage>
        <taxon>Bacteria</taxon>
        <taxon>Pseudomonadati</taxon>
        <taxon>Pseudomonadota</taxon>
        <taxon>Alphaproteobacteria</taxon>
        <taxon>Hyphomicrobiales</taxon>
        <taxon>Aurantimonadaceae</taxon>
        <taxon>Plantimonas</taxon>
    </lineage>
</organism>
<dbReference type="RefSeq" id="WP_150972193.1">
    <property type="nucleotide sequence ID" value="NZ_VZDO01000017.1"/>
</dbReference>
<evidence type="ECO:0000256" key="1">
    <source>
        <dbReference type="SAM" id="Phobius"/>
    </source>
</evidence>
<keyword evidence="1" id="KW-0812">Transmembrane</keyword>
<reference evidence="2 3" key="1">
    <citation type="submission" date="2019-09" db="EMBL/GenBank/DDBJ databases">
        <title>YIM 132180 draft genome.</title>
        <authorList>
            <person name="Zhang K."/>
        </authorList>
    </citation>
    <scope>NUCLEOTIDE SEQUENCE [LARGE SCALE GENOMIC DNA]</scope>
    <source>
        <strain evidence="2 3">YIM 132180</strain>
    </source>
</reference>
<keyword evidence="1" id="KW-0472">Membrane</keyword>
<keyword evidence="1" id="KW-1133">Transmembrane helix</keyword>
<evidence type="ECO:0000313" key="2">
    <source>
        <dbReference type="EMBL" id="KAB0677339.1"/>
    </source>
</evidence>
<dbReference type="Pfam" id="PF05437">
    <property type="entry name" value="AzlD"/>
    <property type="match status" value="1"/>
</dbReference>
<dbReference type="AlphaFoldDB" id="A0A7V7PLS8"/>
<accession>A0A7V7PLS8</accession>
<comment type="caution">
    <text evidence="2">The sequence shown here is derived from an EMBL/GenBank/DDBJ whole genome shotgun (WGS) entry which is preliminary data.</text>
</comment>
<evidence type="ECO:0000313" key="3">
    <source>
        <dbReference type="Proteomes" id="UP000432089"/>
    </source>
</evidence>
<feature type="transmembrane region" description="Helical" evidence="1">
    <location>
        <begin position="65"/>
        <end position="94"/>
    </location>
</feature>
<sequence length="99" mass="10319">MISFASFATILVMAATTYSTRIGGYLLLRNRRIDGRARRAMEAAPGCVLLAVISPAFVTSRPADLAALAITVVAASRLPMLATVAIAVAATGLLRQIMG</sequence>
<gene>
    <name evidence="2" type="ORF">F6X38_18260</name>
</gene>
<feature type="transmembrane region" description="Helical" evidence="1">
    <location>
        <begin position="40"/>
        <end position="59"/>
    </location>
</feature>
<protein>
    <submittedName>
        <fullName evidence="2">AzlD family protein</fullName>
    </submittedName>
</protein>
<feature type="transmembrane region" description="Helical" evidence="1">
    <location>
        <begin position="6"/>
        <end position="28"/>
    </location>
</feature>
<name>A0A7V7PLS8_9HYPH</name>
<proteinExistence type="predicted"/>
<dbReference type="EMBL" id="VZDO01000017">
    <property type="protein sequence ID" value="KAB0677339.1"/>
    <property type="molecule type" value="Genomic_DNA"/>
</dbReference>
<dbReference type="Proteomes" id="UP000432089">
    <property type="component" value="Unassembled WGS sequence"/>
</dbReference>